<dbReference type="PANTHER" id="PTHR30290:SF10">
    <property type="entry name" value="PERIPLASMIC OLIGOPEPTIDE-BINDING PROTEIN-RELATED"/>
    <property type="match status" value="1"/>
</dbReference>
<gene>
    <name evidence="7" type="ORF">HDA30_000493</name>
</gene>
<keyword evidence="4" id="KW-0732">Signal</keyword>
<dbReference type="InterPro" id="IPR000914">
    <property type="entry name" value="SBP_5_dom"/>
</dbReference>
<dbReference type="GO" id="GO:0030313">
    <property type="term" value="C:cell envelope"/>
    <property type="evidence" value="ECO:0007669"/>
    <property type="project" value="UniProtKB-SubCell"/>
</dbReference>
<dbReference type="Proteomes" id="UP000540191">
    <property type="component" value="Unassembled WGS sequence"/>
</dbReference>
<comment type="caution">
    <text evidence="7">The sequence shown here is derived from an EMBL/GenBank/DDBJ whole genome shotgun (WGS) entry which is preliminary data.</text>
</comment>
<dbReference type="Gene3D" id="3.10.105.10">
    <property type="entry name" value="Dipeptide-binding Protein, Domain 3"/>
    <property type="match status" value="1"/>
</dbReference>
<dbReference type="InterPro" id="IPR039424">
    <property type="entry name" value="SBP_5"/>
</dbReference>
<comment type="similarity">
    <text evidence="2">Belongs to the bacterial solute-binding protein 5 family.</text>
</comment>
<evidence type="ECO:0000256" key="5">
    <source>
        <dbReference type="SAM" id="MobiDB-lite"/>
    </source>
</evidence>
<dbReference type="Gene3D" id="3.40.190.10">
    <property type="entry name" value="Periplasmic binding protein-like II"/>
    <property type="match status" value="1"/>
</dbReference>
<dbReference type="Pfam" id="PF00496">
    <property type="entry name" value="SBP_bac_5"/>
    <property type="match status" value="1"/>
</dbReference>
<dbReference type="PROSITE" id="PS51257">
    <property type="entry name" value="PROKAR_LIPOPROTEIN"/>
    <property type="match status" value="1"/>
</dbReference>
<reference evidence="7 8" key="1">
    <citation type="submission" date="2020-08" db="EMBL/GenBank/DDBJ databases">
        <title>Sequencing the genomes of 1000 actinobacteria strains.</title>
        <authorList>
            <person name="Klenk H.-P."/>
        </authorList>
    </citation>
    <scope>NUCLEOTIDE SEQUENCE [LARGE SCALE GENOMIC DNA]</scope>
    <source>
        <strain evidence="7 8">DSM 23974</strain>
    </source>
</reference>
<dbReference type="GO" id="GO:0015833">
    <property type="term" value="P:peptide transport"/>
    <property type="evidence" value="ECO:0007669"/>
    <property type="project" value="TreeGrafter"/>
</dbReference>
<comment type="subcellular location">
    <subcellularLocation>
        <location evidence="1">Cell envelope</location>
    </subcellularLocation>
</comment>
<dbReference type="PIRSF" id="PIRSF002741">
    <property type="entry name" value="MppA"/>
    <property type="match status" value="1"/>
</dbReference>
<dbReference type="GO" id="GO:1904680">
    <property type="term" value="F:peptide transmembrane transporter activity"/>
    <property type="evidence" value="ECO:0007669"/>
    <property type="project" value="TreeGrafter"/>
</dbReference>
<evidence type="ECO:0000313" key="7">
    <source>
        <dbReference type="EMBL" id="MBB4734985.1"/>
    </source>
</evidence>
<evidence type="ECO:0000256" key="4">
    <source>
        <dbReference type="ARBA" id="ARBA00022729"/>
    </source>
</evidence>
<evidence type="ECO:0000259" key="6">
    <source>
        <dbReference type="Pfam" id="PF00496"/>
    </source>
</evidence>
<evidence type="ECO:0000256" key="1">
    <source>
        <dbReference type="ARBA" id="ARBA00004196"/>
    </source>
</evidence>
<evidence type="ECO:0000313" key="8">
    <source>
        <dbReference type="Proteomes" id="UP000540191"/>
    </source>
</evidence>
<feature type="compositionally biased region" description="Low complexity" evidence="5">
    <location>
        <begin position="32"/>
        <end position="47"/>
    </location>
</feature>
<sequence length="559" mass="60958">MELNRRTALGVGLGGLTAALTGCTDELRRPAAETAAPSTSPAAPSTSNALVIGAADSPAVRDPYRSWDTEVFRRSRQVCQTLLGIDPQTGAARPWLARTHEVSADGRQHTFVLHDGLRFSDGTACDADAVVANVRRWAEASTSSGGPEQIGSPFVTVFGAPADHRQCRFDSVEAHGRHTVRLHLTHRLRHLPAALTSPQFAILAPGCWEDDGAASTPIGTGPHRWATRSEAEKTLKQAGREPTEADDTDVFLLNEHHNDQTGQSPAARTVLVDALGRAPTRLRQLRRGKVDVIDVVTPDQLRPLVETGAQVLQRDPLSVLYLGMNLSHPVMRSLYVRQAVARGVDRPALARNPIFLDGTALAHDVVPPTLGVDPEAAERYDVHPGEAKRLLSRAGYEQEPLELMYPTGTGRPSMPQPEQIYAQVAEDLGKIGLHVVPVPVPPSQDYLRAVLERGSRAMHLMSRDGLYRDAHAFLEPLCRSSTAETHYDNPQTRRLLREAAGADDEDRRAAYARIVRSLSLDLPVLPLVYPISAVAIGERVGRYPSSPQLDEHWADIRLS</sequence>
<dbReference type="AlphaFoldDB" id="A0A7W7M2J8"/>
<keyword evidence="8" id="KW-1185">Reference proteome</keyword>
<dbReference type="GO" id="GO:0043190">
    <property type="term" value="C:ATP-binding cassette (ABC) transporter complex"/>
    <property type="evidence" value="ECO:0007669"/>
    <property type="project" value="InterPro"/>
</dbReference>
<keyword evidence="3" id="KW-0813">Transport</keyword>
<name>A0A7W7M2J8_9MICC</name>
<proteinExistence type="inferred from homology"/>
<dbReference type="InterPro" id="IPR030678">
    <property type="entry name" value="Peptide/Ni-bd"/>
</dbReference>
<feature type="region of interest" description="Disordered" evidence="5">
    <location>
        <begin position="30"/>
        <end position="50"/>
    </location>
</feature>
<dbReference type="PANTHER" id="PTHR30290">
    <property type="entry name" value="PERIPLASMIC BINDING COMPONENT OF ABC TRANSPORTER"/>
    <property type="match status" value="1"/>
</dbReference>
<protein>
    <submittedName>
        <fullName evidence="7">Peptide/nickel transport system substrate-binding protein</fullName>
    </submittedName>
</protein>
<dbReference type="SUPFAM" id="SSF53850">
    <property type="entry name" value="Periplasmic binding protein-like II"/>
    <property type="match status" value="1"/>
</dbReference>
<dbReference type="EMBL" id="JACHNA010000001">
    <property type="protein sequence ID" value="MBB4734985.1"/>
    <property type="molecule type" value="Genomic_DNA"/>
</dbReference>
<dbReference type="RefSeq" id="WP_184241016.1">
    <property type="nucleotide sequence ID" value="NZ_JACHNA010000001.1"/>
</dbReference>
<accession>A0A7W7M2J8</accession>
<feature type="domain" description="Solute-binding protein family 5" evidence="6">
    <location>
        <begin position="93"/>
        <end position="482"/>
    </location>
</feature>
<evidence type="ECO:0000256" key="3">
    <source>
        <dbReference type="ARBA" id="ARBA00022448"/>
    </source>
</evidence>
<dbReference type="Gene3D" id="3.90.76.10">
    <property type="entry name" value="Dipeptide-binding Protein, Domain 1"/>
    <property type="match status" value="1"/>
</dbReference>
<organism evidence="7 8">
    <name type="scientific">Micrococcus cohnii</name>
    <dbReference type="NCBI Taxonomy" id="993416"/>
    <lineage>
        <taxon>Bacteria</taxon>
        <taxon>Bacillati</taxon>
        <taxon>Actinomycetota</taxon>
        <taxon>Actinomycetes</taxon>
        <taxon>Micrococcales</taxon>
        <taxon>Micrococcaceae</taxon>
        <taxon>Micrococcus</taxon>
    </lineage>
</organism>
<evidence type="ECO:0000256" key="2">
    <source>
        <dbReference type="ARBA" id="ARBA00005695"/>
    </source>
</evidence>
<dbReference type="GO" id="GO:0042597">
    <property type="term" value="C:periplasmic space"/>
    <property type="evidence" value="ECO:0007669"/>
    <property type="project" value="UniProtKB-ARBA"/>
</dbReference>